<name>A0A1D2ML24_ORCCI</name>
<feature type="region of interest" description="Disordered" evidence="1">
    <location>
        <begin position="1194"/>
        <end position="1335"/>
    </location>
</feature>
<feature type="compositionally biased region" description="Low complexity" evidence="1">
    <location>
        <begin position="849"/>
        <end position="858"/>
    </location>
</feature>
<feature type="compositionally biased region" description="Basic and acidic residues" evidence="1">
    <location>
        <begin position="588"/>
        <end position="600"/>
    </location>
</feature>
<protein>
    <submittedName>
        <fullName evidence="3">PHD and RING finger domain-containing protein 1</fullName>
    </submittedName>
</protein>
<feature type="compositionally biased region" description="Basic and acidic residues" evidence="1">
    <location>
        <begin position="924"/>
        <end position="938"/>
    </location>
</feature>
<feature type="compositionally biased region" description="Pro residues" evidence="1">
    <location>
        <begin position="409"/>
        <end position="435"/>
    </location>
</feature>
<feature type="compositionally biased region" description="Polar residues" evidence="1">
    <location>
        <begin position="984"/>
        <end position="1009"/>
    </location>
</feature>
<feature type="compositionally biased region" description="Basic and acidic residues" evidence="1">
    <location>
        <begin position="792"/>
        <end position="810"/>
    </location>
</feature>
<feature type="compositionally biased region" description="Basic residues" evidence="1">
    <location>
        <begin position="485"/>
        <end position="502"/>
    </location>
</feature>
<feature type="compositionally biased region" description="Polar residues" evidence="1">
    <location>
        <begin position="1267"/>
        <end position="1276"/>
    </location>
</feature>
<comment type="caution">
    <text evidence="3">The sequence shown here is derived from an EMBL/GenBank/DDBJ whole genome shotgun (WGS) entry which is preliminary data.</text>
</comment>
<dbReference type="EMBL" id="LJIJ01000950">
    <property type="protein sequence ID" value="ODM93592.1"/>
    <property type="molecule type" value="Genomic_DNA"/>
</dbReference>
<feature type="compositionally biased region" description="Basic residues" evidence="1">
    <location>
        <begin position="1304"/>
        <end position="1316"/>
    </location>
</feature>
<dbReference type="InterPro" id="IPR047157">
    <property type="entry name" value="PHRF1/Atg35"/>
</dbReference>
<feature type="compositionally biased region" description="Low complexity" evidence="1">
    <location>
        <begin position="1055"/>
        <end position="1085"/>
    </location>
</feature>
<feature type="compositionally biased region" description="Polar residues" evidence="1">
    <location>
        <begin position="866"/>
        <end position="879"/>
    </location>
</feature>
<dbReference type="Proteomes" id="UP000094527">
    <property type="component" value="Unassembled WGS sequence"/>
</dbReference>
<feature type="compositionally biased region" description="Basic residues" evidence="1">
    <location>
        <begin position="811"/>
        <end position="820"/>
    </location>
</feature>
<feature type="domain" description="SFR19-like C-terminal" evidence="2">
    <location>
        <begin position="1349"/>
        <end position="1427"/>
    </location>
</feature>
<feature type="compositionally biased region" description="Acidic residues" evidence="1">
    <location>
        <begin position="223"/>
        <end position="234"/>
    </location>
</feature>
<accession>A0A1D2ML24</accession>
<gene>
    <name evidence="3" type="ORF">Ocin01_13093</name>
</gene>
<feature type="compositionally biased region" description="Basic residues" evidence="1">
    <location>
        <begin position="661"/>
        <end position="674"/>
    </location>
</feature>
<dbReference type="Pfam" id="PF23030">
    <property type="entry name" value="SCAF11-like_C"/>
    <property type="match status" value="1"/>
</dbReference>
<feature type="compositionally biased region" description="Basic and acidic residues" evidence="1">
    <location>
        <begin position="755"/>
        <end position="785"/>
    </location>
</feature>
<dbReference type="PANTHER" id="PTHR12618:SF20">
    <property type="entry name" value="PHD AND RING FINGER DOMAIN-CONTAINING PROTEIN 1"/>
    <property type="match status" value="1"/>
</dbReference>
<reference evidence="3 4" key="1">
    <citation type="journal article" date="2016" name="Genome Biol. Evol.">
        <title>Gene Family Evolution Reflects Adaptation to Soil Environmental Stressors in the Genome of the Collembolan Orchesella cincta.</title>
        <authorList>
            <person name="Faddeeva-Vakhrusheva A."/>
            <person name="Derks M.F."/>
            <person name="Anvar S.Y."/>
            <person name="Agamennone V."/>
            <person name="Suring W."/>
            <person name="Smit S."/>
            <person name="van Straalen N.M."/>
            <person name="Roelofs D."/>
        </authorList>
    </citation>
    <scope>NUCLEOTIDE SEQUENCE [LARGE SCALE GENOMIC DNA]</scope>
    <source>
        <tissue evidence="3">Mixed pool</tissue>
    </source>
</reference>
<evidence type="ECO:0000313" key="4">
    <source>
        <dbReference type="Proteomes" id="UP000094527"/>
    </source>
</evidence>
<feature type="compositionally biased region" description="Acidic residues" evidence="1">
    <location>
        <begin position="247"/>
        <end position="257"/>
    </location>
</feature>
<dbReference type="InterPro" id="IPR057031">
    <property type="entry name" value="SFR19-like_C"/>
</dbReference>
<dbReference type="OMA" id="REPPHAN"/>
<feature type="compositionally biased region" description="Polar residues" evidence="1">
    <location>
        <begin position="900"/>
        <end position="910"/>
    </location>
</feature>
<feature type="region of interest" description="Disordered" evidence="1">
    <location>
        <begin position="389"/>
        <end position="1086"/>
    </location>
</feature>
<feature type="compositionally biased region" description="Polar residues" evidence="1">
    <location>
        <begin position="136"/>
        <end position="153"/>
    </location>
</feature>
<evidence type="ECO:0000259" key="2">
    <source>
        <dbReference type="Pfam" id="PF23030"/>
    </source>
</evidence>
<feature type="compositionally biased region" description="Basic residues" evidence="1">
    <location>
        <begin position="709"/>
        <end position="724"/>
    </location>
</feature>
<keyword evidence="4" id="KW-1185">Reference proteome</keyword>
<feature type="compositionally biased region" description="Polar residues" evidence="1">
    <location>
        <begin position="838"/>
        <end position="848"/>
    </location>
</feature>
<dbReference type="PANTHER" id="PTHR12618">
    <property type="entry name" value="PHD AND RING FINGER DOMAIN-CONTAINING PROTEIN 1"/>
    <property type="match status" value="1"/>
</dbReference>
<dbReference type="OrthoDB" id="1935339at2759"/>
<feature type="compositionally biased region" description="Basic residues" evidence="1">
    <location>
        <begin position="633"/>
        <end position="644"/>
    </location>
</feature>
<feature type="region of interest" description="Disordered" evidence="1">
    <location>
        <begin position="1"/>
        <end position="166"/>
    </location>
</feature>
<sequence>MISNKMATGMFENDSSGNCLQPPTVPDSPDSIPLPDSPPPEIEDRGELGEIEENVVSPPHPPNNPSASNGRVETVPRVTISNSPSTNNQSRTSRKSSRKPRLAEEYDPSEPLTSSDEEEHIAKSPSPKYSQEDRPVTNSSTANNISPISNNKYPTLPDLNSIPVPLDENRRPVIHFSIPTRHRLLPISTLIKRQKGNLRKDGKGDGLQQDAGKVFGFDKSLDGDDEDEEDDDDDSRPKISLVAEIFGSDDENEDETEQLQAPDAEIQNRANIDQEMETRHQSLLPESDTQQKCDIDPTSGRWKIVADEASISNVETAQLQLPLLPPTIDNDTESGELATTGLESVDQNDESGNAEDEPEIIEIVTINVPPSSNRLRPLRRRPFLGARLAFDNGGEPEVIDIDKDEPVVVEPPPVVEAPPIIPSPSPPPRTPPPAPEVSRNDIERGRVRPEPDSSPERERHFKRPHSSSSMSNCEEGEIVYPVNPNKKRKKDRKKKTKRRKRSKDSISPPPKPSEKRVSDDPPPNTSDNEQTSRTDRSAISWRKPSKRSQNRNYRDGKPKADDTFFREKDTADKHRSSSPSHRRSRTTSRREKSPPKEKPGAKHRREGSPKNRSHSKSPIKFSRSRSRDSGKAYRNRRRNRHSRSKSSNSVSDKSRSGRSSSRIRSRRRYRRSTSRHNVGDSRSPSYITEPIRSRSSHYSKLRDRSRSRSRDRHVRGRHRKRTVSRSKSLSPASRAHKKNRKPESLDRQQKKKQVKEKEKQEGAPPEVKEKKVKEKEKVKEREKEKRNKKKEKPKEEEKPKAKEKEKTKEKEKKKKKKRREKSPTPVKAIVADGDSIVVSLSFQKGKTASSSNVQSCASSEDRNDSSLDTSANSESSSKQLPKPNNEGGNNSGFSEEPERAQNSPEKLSNVTDDEEGNVSPPEVSPERSKQTEEKETEAVKVTSSGGGSCGSNSPFEGERSFSAAADSTKIVTPQQNEQHESSFSRRTSLSPTDVESNAQGDSLVTSTGDSIEPPAVADDESTKSSSTPSKPTEKHFPGLSHKTLTSSVSPRFSGTQSSASDTSATSPATSLSLSNTSNSQSSSAPVMTRPLIGNIPGLYPSNAIINTGGAAPVPPPIVIPTPPPPQGIRFSGGSAPMLNPNVLASVASALLAVRQNPPGFSQGKLPAVGGMTNNSDTTPIRHMNVLAPRTQNFSLQSTSRSGGGNSFSQSQEGGDSPMSPNSSDGDDLFEPPTERTDSETGTNVANGSGKAAKNGQAMCSGGMGNDAFNSAGNSSNKPRERSTLFDSLFGGGDGQKAAPNKPNKVNKSKQKHRKGPKKETIKVNTSGGQTEGELRLTDEVPTSAVELIVKQKYLKKLNRQERVVEEVKLALKPYYSKRQLNKDEYKEILRRAVPKICHNKTGEINPGKIKELVEAYVKKFRHARKRGLDISSVK</sequence>
<evidence type="ECO:0000313" key="3">
    <source>
        <dbReference type="EMBL" id="ODM93592.1"/>
    </source>
</evidence>
<proteinExistence type="predicted"/>
<feature type="compositionally biased region" description="Polar residues" evidence="1">
    <location>
        <begin position="1042"/>
        <end position="1054"/>
    </location>
</feature>
<feature type="region of interest" description="Disordered" evidence="1">
    <location>
        <begin position="277"/>
        <end position="296"/>
    </location>
</feature>
<organism evidence="3 4">
    <name type="scientific">Orchesella cincta</name>
    <name type="common">Springtail</name>
    <name type="synonym">Podura cincta</name>
    <dbReference type="NCBI Taxonomy" id="48709"/>
    <lineage>
        <taxon>Eukaryota</taxon>
        <taxon>Metazoa</taxon>
        <taxon>Ecdysozoa</taxon>
        <taxon>Arthropoda</taxon>
        <taxon>Hexapoda</taxon>
        <taxon>Collembola</taxon>
        <taxon>Entomobryomorpha</taxon>
        <taxon>Entomobryoidea</taxon>
        <taxon>Orchesellidae</taxon>
        <taxon>Orchesellinae</taxon>
        <taxon>Orchesella</taxon>
    </lineage>
</organism>
<feature type="region of interest" description="Disordered" evidence="1">
    <location>
        <begin position="1159"/>
        <end position="1179"/>
    </location>
</feature>
<feature type="compositionally biased region" description="Acidic residues" evidence="1">
    <location>
        <begin position="346"/>
        <end position="359"/>
    </location>
</feature>
<dbReference type="STRING" id="48709.A0A1D2ML24"/>
<feature type="region of interest" description="Disordered" evidence="1">
    <location>
        <begin position="322"/>
        <end position="359"/>
    </location>
</feature>
<feature type="compositionally biased region" description="Low complexity" evidence="1">
    <location>
        <begin position="645"/>
        <end position="660"/>
    </location>
</feature>
<feature type="compositionally biased region" description="Basic and acidic residues" evidence="1">
    <location>
        <begin position="438"/>
        <end position="459"/>
    </location>
</feature>
<feature type="compositionally biased region" description="Basic residues" evidence="1">
    <location>
        <begin position="601"/>
        <end position="617"/>
    </location>
</feature>
<feature type="compositionally biased region" description="Polar residues" evidence="1">
    <location>
        <begin position="1194"/>
        <end position="1223"/>
    </location>
</feature>
<feature type="compositionally biased region" description="Low complexity" evidence="1">
    <location>
        <begin position="883"/>
        <end position="894"/>
    </location>
</feature>
<evidence type="ECO:0000256" key="1">
    <source>
        <dbReference type="SAM" id="MobiDB-lite"/>
    </source>
</evidence>
<feature type="region of interest" description="Disordered" evidence="1">
    <location>
        <begin position="196"/>
        <end position="267"/>
    </location>
</feature>
<feature type="compositionally biased region" description="Basic and acidic residues" evidence="1">
    <location>
        <begin position="552"/>
        <end position="575"/>
    </location>
</feature>